<protein>
    <submittedName>
        <fullName evidence="1">Uncharacterized protein</fullName>
    </submittedName>
</protein>
<name>A0A8X7W9I7_BRACI</name>
<evidence type="ECO:0000313" key="1">
    <source>
        <dbReference type="EMBL" id="KAG2325861.1"/>
    </source>
</evidence>
<evidence type="ECO:0000313" key="2">
    <source>
        <dbReference type="Proteomes" id="UP000886595"/>
    </source>
</evidence>
<dbReference type="AlphaFoldDB" id="A0A8X7W9I7"/>
<sequence>MCDGISSEKYLQLQVDENLRYKCSTCRGESYQAKNLEDAVQGICKQKDIYEKELIASLGASARVVGKTGGAPLFNQPGSVKSKVAEQPVVRT</sequence>
<organism evidence="1 2">
    <name type="scientific">Brassica carinata</name>
    <name type="common">Ethiopian mustard</name>
    <name type="synonym">Abyssinian cabbage</name>
    <dbReference type="NCBI Taxonomy" id="52824"/>
    <lineage>
        <taxon>Eukaryota</taxon>
        <taxon>Viridiplantae</taxon>
        <taxon>Streptophyta</taxon>
        <taxon>Embryophyta</taxon>
        <taxon>Tracheophyta</taxon>
        <taxon>Spermatophyta</taxon>
        <taxon>Magnoliopsida</taxon>
        <taxon>eudicotyledons</taxon>
        <taxon>Gunneridae</taxon>
        <taxon>Pentapetalae</taxon>
        <taxon>rosids</taxon>
        <taxon>malvids</taxon>
        <taxon>Brassicales</taxon>
        <taxon>Brassicaceae</taxon>
        <taxon>Brassiceae</taxon>
        <taxon>Brassica</taxon>
    </lineage>
</organism>
<dbReference type="OrthoDB" id="1738847at2759"/>
<proteinExistence type="predicted"/>
<dbReference type="Proteomes" id="UP000886595">
    <property type="component" value="Unassembled WGS sequence"/>
</dbReference>
<keyword evidence="2" id="KW-1185">Reference proteome</keyword>
<gene>
    <name evidence="1" type="ORF">Bca52824_008589</name>
</gene>
<reference evidence="1 2" key="1">
    <citation type="submission" date="2020-02" db="EMBL/GenBank/DDBJ databases">
        <authorList>
            <person name="Ma Q."/>
            <person name="Huang Y."/>
            <person name="Song X."/>
            <person name="Pei D."/>
        </authorList>
    </citation>
    <scope>NUCLEOTIDE SEQUENCE [LARGE SCALE GENOMIC DNA]</scope>
    <source>
        <strain evidence="1">Sxm20200214</strain>
        <tissue evidence="1">Leaf</tissue>
    </source>
</reference>
<accession>A0A8X7W9I7</accession>
<dbReference type="EMBL" id="JAAMPC010000002">
    <property type="protein sequence ID" value="KAG2325861.1"/>
    <property type="molecule type" value="Genomic_DNA"/>
</dbReference>
<comment type="caution">
    <text evidence="1">The sequence shown here is derived from an EMBL/GenBank/DDBJ whole genome shotgun (WGS) entry which is preliminary data.</text>
</comment>